<protein>
    <recommendedName>
        <fullName evidence="5">Deoxyuridine 5'-triphosphate nucleotidohydrolase</fullName>
        <shortName evidence="5">dUTPase</shortName>
        <ecNumber evidence="5">3.6.1.23</ecNumber>
    </recommendedName>
    <alternativeName>
        <fullName evidence="5">dUTP pyrophosphatase</fullName>
    </alternativeName>
</protein>
<dbReference type="Proteomes" id="UP000694553">
    <property type="component" value="Unassembled WGS sequence"/>
</dbReference>
<name>A0A8U7NMG1_CORMO</name>
<keyword evidence="8" id="KW-1185">Reference proteome</keyword>
<dbReference type="CDD" id="cd07557">
    <property type="entry name" value="trimeric_dUTPase"/>
    <property type="match status" value="1"/>
</dbReference>
<evidence type="ECO:0000313" key="7">
    <source>
        <dbReference type="Ensembl" id="ENSCMUP00000029536.1"/>
    </source>
</evidence>
<dbReference type="GO" id="GO:0004170">
    <property type="term" value="F:dUTP diphosphatase activity"/>
    <property type="evidence" value="ECO:0007669"/>
    <property type="project" value="UniProtKB-UniRule"/>
</dbReference>
<comment type="pathway">
    <text evidence="1 5">Pyrimidine metabolism; dUMP biosynthesis; dUMP from dCTP (dUTP route): step 2/2.</text>
</comment>
<reference evidence="8" key="1">
    <citation type="submission" date="2019-10" db="EMBL/GenBank/DDBJ databases">
        <title>Corvus moneduloides (New Caledonian crow) genome, bCorMon1, primary haplotype.</title>
        <authorList>
            <person name="Rutz C."/>
            <person name="Fungtammasan C."/>
            <person name="Mountcastle J."/>
            <person name="Formenti G."/>
            <person name="Chow W."/>
            <person name="Howe K."/>
            <person name="Steele M.P."/>
            <person name="Fernandes J."/>
            <person name="Gilbert M.T.P."/>
            <person name="Fedrigo O."/>
            <person name="Jarvis E.D."/>
            <person name="Gemmell N."/>
        </authorList>
    </citation>
    <scope>NUCLEOTIDE SEQUENCE [LARGE SCALE GENOMIC DNA]</scope>
</reference>
<evidence type="ECO:0000313" key="8">
    <source>
        <dbReference type="Proteomes" id="UP000694553"/>
    </source>
</evidence>
<dbReference type="Ensembl" id="ENSCMUT00000037503.1">
    <property type="protein sequence ID" value="ENSCMUP00000029536.1"/>
    <property type="gene ID" value="ENSCMUG00000018751.1"/>
</dbReference>
<sequence>MEQQKRFLILSLDLFEAIPEAAGLDLYALELIRINQKQMRVISTGAGIQIPLGHFGLITAHSSLALTSVHMVGGVLGADYQGEIKVVLLNNREQHWIIQPHGRVAQLLILPVFKTTVTKGHPPHITTVHGDKGFGSTSPNHGARVWVQRPNGPSEPAEVTAVGKDNTV</sequence>
<dbReference type="InterPro" id="IPR033704">
    <property type="entry name" value="dUTPase_trimeric"/>
</dbReference>
<dbReference type="GO" id="GO:0046081">
    <property type="term" value="P:dUTP catabolic process"/>
    <property type="evidence" value="ECO:0007669"/>
    <property type="project" value="UniProtKB-UniRule"/>
</dbReference>
<dbReference type="GO" id="GO:0000287">
    <property type="term" value="F:magnesium ion binding"/>
    <property type="evidence" value="ECO:0007669"/>
    <property type="project" value="UniProtKB-UniRule"/>
</dbReference>
<dbReference type="PANTHER" id="PTHR11241">
    <property type="entry name" value="DEOXYURIDINE 5'-TRIPHOSPHATE NUCLEOTIDOHYDROLASE"/>
    <property type="match status" value="1"/>
</dbReference>
<dbReference type="GO" id="GO:0006226">
    <property type="term" value="P:dUMP biosynthetic process"/>
    <property type="evidence" value="ECO:0007669"/>
    <property type="project" value="UniProtKB-UniRule"/>
</dbReference>
<dbReference type="InterPro" id="IPR008181">
    <property type="entry name" value="dUTPase"/>
</dbReference>
<keyword evidence="3 5" id="KW-0378">Hydrolase</keyword>
<dbReference type="InterPro" id="IPR036157">
    <property type="entry name" value="dUTPase-like_sf"/>
</dbReference>
<evidence type="ECO:0000256" key="3">
    <source>
        <dbReference type="ARBA" id="ARBA00022801"/>
    </source>
</evidence>
<comment type="function">
    <text evidence="5">Involved in nucleotide metabolism via production of dUMP, the immediate precursor of thymidine nucleotides, and decreases the intracellular concentration of dUTP so that uracil cannot be incorporated into DNA.</text>
</comment>
<evidence type="ECO:0000256" key="5">
    <source>
        <dbReference type="RuleBase" id="RU367024"/>
    </source>
</evidence>
<keyword evidence="5" id="KW-0479">Metal-binding</keyword>
<dbReference type="AlphaFoldDB" id="A0A8U7NMG1"/>
<dbReference type="Pfam" id="PF00692">
    <property type="entry name" value="dUTPase"/>
    <property type="match status" value="1"/>
</dbReference>
<accession>A0A8U7NMG1</accession>
<evidence type="ECO:0000256" key="4">
    <source>
        <dbReference type="ARBA" id="ARBA00023080"/>
    </source>
</evidence>
<evidence type="ECO:0000256" key="2">
    <source>
        <dbReference type="ARBA" id="ARBA00006581"/>
    </source>
</evidence>
<comment type="catalytic activity">
    <reaction evidence="5">
        <text>dUTP + H2O = dUMP + diphosphate + H(+)</text>
        <dbReference type="Rhea" id="RHEA:10248"/>
        <dbReference type="ChEBI" id="CHEBI:15377"/>
        <dbReference type="ChEBI" id="CHEBI:15378"/>
        <dbReference type="ChEBI" id="CHEBI:33019"/>
        <dbReference type="ChEBI" id="CHEBI:61555"/>
        <dbReference type="ChEBI" id="CHEBI:246422"/>
        <dbReference type="EC" id="3.6.1.23"/>
    </reaction>
</comment>
<dbReference type="Gene3D" id="2.70.40.10">
    <property type="match status" value="1"/>
</dbReference>
<feature type="domain" description="dUTPase-like" evidence="6">
    <location>
        <begin position="18"/>
        <end position="137"/>
    </location>
</feature>
<comment type="cofactor">
    <cofactor evidence="5">
        <name>Mg(2+)</name>
        <dbReference type="ChEBI" id="CHEBI:18420"/>
    </cofactor>
</comment>
<reference evidence="7" key="3">
    <citation type="submission" date="2025-09" db="UniProtKB">
        <authorList>
            <consortium name="Ensembl"/>
        </authorList>
    </citation>
    <scope>IDENTIFICATION</scope>
</reference>
<dbReference type="PANTHER" id="PTHR11241:SF0">
    <property type="entry name" value="DEOXYURIDINE 5'-TRIPHOSPHATE NUCLEOTIDOHYDROLASE"/>
    <property type="match status" value="1"/>
</dbReference>
<keyword evidence="4 5" id="KW-0546">Nucleotide metabolism</keyword>
<dbReference type="OMA" id="WETIPRA"/>
<evidence type="ECO:0000259" key="6">
    <source>
        <dbReference type="Pfam" id="PF00692"/>
    </source>
</evidence>
<comment type="similarity">
    <text evidence="2 5">Belongs to the dUTPase family.</text>
</comment>
<dbReference type="InterPro" id="IPR029054">
    <property type="entry name" value="dUTPase-like"/>
</dbReference>
<evidence type="ECO:0000256" key="1">
    <source>
        <dbReference type="ARBA" id="ARBA00005142"/>
    </source>
</evidence>
<dbReference type="SUPFAM" id="SSF51283">
    <property type="entry name" value="dUTPase-like"/>
    <property type="match status" value="1"/>
</dbReference>
<dbReference type="EC" id="3.6.1.23" evidence="5"/>
<proteinExistence type="inferred from homology"/>
<organism evidence="7 8">
    <name type="scientific">Corvus moneduloides</name>
    <name type="common">New Caledonian crow</name>
    <dbReference type="NCBI Taxonomy" id="1196302"/>
    <lineage>
        <taxon>Eukaryota</taxon>
        <taxon>Metazoa</taxon>
        <taxon>Chordata</taxon>
        <taxon>Craniata</taxon>
        <taxon>Vertebrata</taxon>
        <taxon>Euteleostomi</taxon>
        <taxon>Archelosauria</taxon>
        <taxon>Archosauria</taxon>
        <taxon>Dinosauria</taxon>
        <taxon>Saurischia</taxon>
        <taxon>Theropoda</taxon>
        <taxon>Coelurosauria</taxon>
        <taxon>Aves</taxon>
        <taxon>Neognathae</taxon>
        <taxon>Neoaves</taxon>
        <taxon>Telluraves</taxon>
        <taxon>Australaves</taxon>
        <taxon>Passeriformes</taxon>
        <taxon>Corvoidea</taxon>
        <taxon>Corvidae</taxon>
        <taxon>Corvus</taxon>
    </lineage>
</organism>
<reference evidence="7" key="2">
    <citation type="submission" date="2025-08" db="UniProtKB">
        <authorList>
            <consortium name="Ensembl"/>
        </authorList>
    </citation>
    <scope>IDENTIFICATION</scope>
</reference>
<keyword evidence="5" id="KW-0460">Magnesium</keyword>